<dbReference type="InterPro" id="IPR050138">
    <property type="entry name" value="DHOase/Allantoinase_Hydrolase"/>
</dbReference>
<reference evidence="10 11" key="1">
    <citation type="submission" date="2023-07" db="EMBL/GenBank/DDBJ databases">
        <title>Sequencing the genomes of 1000 actinobacteria strains.</title>
        <authorList>
            <person name="Klenk H.-P."/>
        </authorList>
    </citation>
    <scope>NUCLEOTIDE SEQUENCE [LARGE SCALE GENOMIC DNA]</scope>
    <source>
        <strain evidence="10 11">DSM 22966</strain>
    </source>
</reference>
<dbReference type="EMBL" id="JAVDYJ010000001">
    <property type="protein sequence ID" value="MDR7345906.1"/>
    <property type="molecule type" value="Genomic_DNA"/>
</dbReference>
<feature type="domain" description="Amidohydrolase-related" evidence="9">
    <location>
        <begin position="56"/>
        <end position="435"/>
    </location>
</feature>
<dbReference type="InterPro" id="IPR018228">
    <property type="entry name" value="DNase_TatD-rel_CS"/>
</dbReference>
<evidence type="ECO:0000313" key="10">
    <source>
        <dbReference type="EMBL" id="MDR7345906.1"/>
    </source>
</evidence>
<comment type="caution">
    <text evidence="10">The sequence shown here is derived from an EMBL/GenBank/DDBJ whole genome shotgun (WGS) entry which is preliminary data.</text>
</comment>
<dbReference type="PROSITE" id="PS01137">
    <property type="entry name" value="TATD_1"/>
    <property type="match status" value="1"/>
</dbReference>
<dbReference type="PANTHER" id="PTHR43668">
    <property type="entry name" value="ALLANTOINASE"/>
    <property type="match status" value="1"/>
</dbReference>
<dbReference type="RefSeq" id="WP_310170172.1">
    <property type="nucleotide sequence ID" value="NZ_BAABHE010000002.1"/>
</dbReference>
<dbReference type="InterPro" id="IPR032466">
    <property type="entry name" value="Metal_Hydrolase"/>
</dbReference>
<keyword evidence="7 10" id="KW-0378">Hydrolase</keyword>
<sequence>MTQPDFDVVFRAPQALFQGRIAALEVAVRDEKIEVIEPLGAGLGASKVIEVPEQQILMPGLVDTHVHVNEPGRTEWEGFETATKAAAAGGVTTLIDMPLNSVPSTVNVDALQQKQQAAQGQLYIDTGFWGGAIPDNIHDLKPLHDAGVFGFKCFLEHSGVDEFPHLEPEEMRTHMAEIATFDGVMIIHAEDAHTLEHTRSRGVSGGPKYIDFLASRPREAEKAAIRSIIEGVRDTGVRAHILHLSDADSLELIAGAKAEGLPLTVETCPHYLTLLSEEIGDGKTAFKCAPPIREAENRDRLWQGLQDGTIDIIVSDHSPSTLELKEHGEGNFDTAWGGISSLQLGLSVIWTEAVQRGFELAQVVSWMGSTPAEIARVPSKGRIAVGYDADLVIFDPKATWTVDAGALYHRNPITPYEGRELTGKVISTWLRGKHVENSEGKGRFIRP</sequence>
<evidence type="ECO:0000256" key="3">
    <source>
        <dbReference type="ARBA" id="ARBA00010368"/>
    </source>
</evidence>
<dbReference type="EC" id="3.5.2.5" evidence="5"/>
<dbReference type="Pfam" id="PF01979">
    <property type="entry name" value="Amidohydro_1"/>
    <property type="match status" value="1"/>
</dbReference>
<dbReference type="NCBIfam" id="TIGR03178">
    <property type="entry name" value="allantoinase"/>
    <property type="match status" value="1"/>
</dbReference>
<name>A0ABU2AX29_9MICC</name>
<proteinExistence type="inferred from homology"/>
<comment type="similarity">
    <text evidence="3">Belongs to the metallo-dependent hydrolases superfamily. Allantoinase family.</text>
</comment>
<evidence type="ECO:0000256" key="2">
    <source>
        <dbReference type="ARBA" id="ARBA00004968"/>
    </source>
</evidence>
<dbReference type="InterPro" id="IPR006680">
    <property type="entry name" value="Amidohydro-rel"/>
</dbReference>
<evidence type="ECO:0000256" key="4">
    <source>
        <dbReference type="ARBA" id="ARBA00011881"/>
    </source>
</evidence>
<accession>A0ABU2AX29</accession>
<comment type="subunit">
    <text evidence="4">Homotetramer.</text>
</comment>
<dbReference type="SUPFAM" id="SSF51338">
    <property type="entry name" value="Composite domain of metallo-dependent hydrolases"/>
    <property type="match status" value="1"/>
</dbReference>
<evidence type="ECO:0000256" key="8">
    <source>
        <dbReference type="ARBA" id="ARBA00022833"/>
    </source>
</evidence>
<dbReference type="InterPro" id="IPR017593">
    <property type="entry name" value="Allantoinase"/>
</dbReference>
<keyword evidence="11" id="KW-1185">Reference proteome</keyword>
<evidence type="ECO:0000256" key="7">
    <source>
        <dbReference type="ARBA" id="ARBA00022801"/>
    </source>
</evidence>
<dbReference type="InterPro" id="IPR011059">
    <property type="entry name" value="Metal-dep_hydrolase_composite"/>
</dbReference>
<dbReference type="Gene3D" id="3.20.20.140">
    <property type="entry name" value="Metal-dependent hydrolases"/>
    <property type="match status" value="1"/>
</dbReference>
<evidence type="ECO:0000259" key="9">
    <source>
        <dbReference type="Pfam" id="PF01979"/>
    </source>
</evidence>
<comment type="cofactor">
    <cofactor evidence="1">
        <name>Zn(2+)</name>
        <dbReference type="ChEBI" id="CHEBI:29105"/>
    </cofactor>
</comment>
<evidence type="ECO:0000256" key="1">
    <source>
        <dbReference type="ARBA" id="ARBA00001947"/>
    </source>
</evidence>
<dbReference type="Proteomes" id="UP001183794">
    <property type="component" value="Unassembled WGS sequence"/>
</dbReference>
<evidence type="ECO:0000256" key="6">
    <source>
        <dbReference type="ARBA" id="ARBA00022723"/>
    </source>
</evidence>
<protein>
    <recommendedName>
        <fullName evidence="5">allantoinase</fullName>
        <ecNumber evidence="5">3.5.2.5</ecNumber>
    </recommendedName>
</protein>
<dbReference type="PANTHER" id="PTHR43668:SF2">
    <property type="entry name" value="ALLANTOINASE"/>
    <property type="match status" value="1"/>
</dbReference>
<keyword evidence="8" id="KW-0862">Zinc</keyword>
<comment type="pathway">
    <text evidence="2">Nitrogen metabolism; (S)-allantoin degradation; allantoate from (S)-allantoin: step 1/1.</text>
</comment>
<gene>
    <name evidence="10" type="ORF">J2S62_000163</name>
</gene>
<evidence type="ECO:0000313" key="11">
    <source>
        <dbReference type="Proteomes" id="UP001183794"/>
    </source>
</evidence>
<keyword evidence="6" id="KW-0479">Metal-binding</keyword>
<evidence type="ECO:0000256" key="5">
    <source>
        <dbReference type="ARBA" id="ARBA00012863"/>
    </source>
</evidence>
<dbReference type="SUPFAM" id="SSF51556">
    <property type="entry name" value="Metallo-dependent hydrolases"/>
    <property type="match status" value="1"/>
</dbReference>
<dbReference type="GO" id="GO:0004038">
    <property type="term" value="F:allantoinase activity"/>
    <property type="evidence" value="ECO:0007669"/>
    <property type="project" value="UniProtKB-EC"/>
</dbReference>
<organism evidence="10 11">
    <name type="scientific">Enteractinococcus fodinae</name>
    <dbReference type="NCBI Taxonomy" id="684663"/>
    <lineage>
        <taxon>Bacteria</taxon>
        <taxon>Bacillati</taxon>
        <taxon>Actinomycetota</taxon>
        <taxon>Actinomycetes</taxon>
        <taxon>Micrococcales</taxon>
        <taxon>Micrococcaceae</taxon>
    </lineage>
</organism>